<proteinExistence type="predicted"/>
<dbReference type="Proteomes" id="UP000783796">
    <property type="component" value="Unassembled WGS sequence"/>
</dbReference>
<evidence type="ECO:0008006" key="3">
    <source>
        <dbReference type="Google" id="ProtNLM"/>
    </source>
</evidence>
<evidence type="ECO:0000313" key="2">
    <source>
        <dbReference type="Proteomes" id="UP000783796"/>
    </source>
</evidence>
<gene>
    <name evidence="1" type="ORF">H9777_10070</name>
</gene>
<dbReference type="AlphaFoldDB" id="A0A948WZP5"/>
<protein>
    <recommendedName>
        <fullName evidence="3">Lipoprotein</fullName>
    </recommendedName>
</protein>
<evidence type="ECO:0000313" key="1">
    <source>
        <dbReference type="EMBL" id="MBU3838633.1"/>
    </source>
</evidence>
<accession>A0A948WZP5</accession>
<dbReference type="EMBL" id="JAHLFW010000083">
    <property type="protein sequence ID" value="MBU3838633.1"/>
    <property type="molecule type" value="Genomic_DNA"/>
</dbReference>
<name>A0A948WZP5_9BACT</name>
<comment type="caution">
    <text evidence="1">The sequence shown here is derived from an EMBL/GenBank/DDBJ whole genome shotgun (WGS) entry which is preliminary data.</text>
</comment>
<reference evidence="1" key="2">
    <citation type="submission" date="2021-04" db="EMBL/GenBank/DDBJ databases">
        <authorList>
            <person name="Gilroy R."/>
        </authorList>
    </citation>
    <scope>NUCLEOTIDE SEQUENCE</scope>
    <source>
        <strain evidence="1">G4-2901</strain>
    </source>
</reference>
<reference evidence="1" key="1">
    <citation type="journal article" date="2021" name="PeerJ">
        <title>Extensive microbial diversity within the chicken gut microbiome revealed by metagenomics and culture.</title>
        <authorList>
            <person name="Gilroy R."/>
            <person name="Ravi A."/>
            <person name="Getino M."/>
            <person name="Pursley I."/>
            <person name="Horton D.L."/>
            <person name="Alikhan N.F."/>
            <person name="Baker D."/>
            <person name="Gharbi K."/>
            <person name="Hall N."/>
            <person name="Watson M."/>
            <person name="Adriaenssens E.M."/>
            <person name="Foster-Nyarko E."/>
            <person name="Jarju S."/>
            <person name="Secka A."/>
            <person name="Antonio M."/>
            <person name="Oren A."/>
            <person name="Chaudhuri R.R."/>
            <person name="La Ragione R."/>
            <person name="Hildebrand F."/>
            <person name="Pallen M.J."/>
        </authorList>
    </citation>
    <scope>NUCLEOTIDE SEQUENCE</scope>
    <source>
        <strain evidence="1">G4-2901</strain>
    </source>
</reference>
<dbReference type="PROSITE" id="PS51257">
    <property type="entry name" value="PROKAR_LIPOPROTEIN"/>
    <property type="match status" value="1"/>
</dbReference>
<sequence length="144" mass="17257">MKRLYRIFVFPALIFAFTVLFSSCEYVGIGIEIGNGTNDYRESTYYLCSRTWVEEWTDNYGDYHCQELRFYDNNTGVDYILTVDRRGFRQESSYTFVWDWYDANYTSLRLKYGANDYSYMNNIFMGNNRLECLLDGYPAYFYGN</sequence>
<organism evidence="1 2">
    <name type="scientific">Candidatus Phocaeicola faecigallinarum</name>
    <dbReference type="NCBI Taxonomy" id="2838732"/>
    <lineage>
        <taxon>Bacteria</taxon>
        <taxon>Pseudomonadati</taxon>
        <taxon>Bacteroidota</taxon>
        <taxon>Bacteroidia</taxon>
        <taxon>Bacteroidales</taxon>
        <taxon>Bacteroidaceae</taxon>
        <taxon>Phocaeicola</taxon>
    </lineage>
</organism>